<sequence>MNKTVNINLAGIFFHIDEDAYLKLQRYLEAIKRSFTDSQGRAEIIADIETRIAELFSERLQSERQVIGNKEVDEVISIMGQPEDYLVDDEIFEDEPQAFSSNKSKANKKLFRDTDNSYIGGVSAGLAHYFGIDTIWIRLAWILLVVAGFGTGIIIYILLWILVPEAKTTAEKLMMTGEPVNISNIEKKIKDGFDSVSETVSDVAKNVSDSVSGAAKKVDIKKQGNKIKSSSRTFFDTLADVIMFFFKIIAKFIGLILILIGASTLIALIIGWFSLGAIDVIPGTDLVGIVNAGGTPVWLASVLAFLAVGIPFFFLFYLGLRILITNLKSIGKVAKLSLLGLWLFSIIGLTIITIKEVSEHAYNEHYIEKMSLENTVTDTLMVSFADNDIFKNPFYRSNDFKVATNHDGKKNIFSKDLRIQVKSTTDSLASIRIEKSADGRNYEKALDRAKNIEYSYTFNSHELILDPYFTTPISNKYCEQEVLITLYLPVGSVVKFTKNTESFLNYRTHSNNIVSSNQVNHYLTINNDTVICDTCETENDEEEDNDIEINIDMPQVKINDKGIEIKTGDKQILKIDENGINGNSENVRVKIDSTGINITSEEIEEENN</sequence>
<proteinExistence type="predicted"/>
<comment type="caution">
    <text evidence="10">The sequence shown here is derived from an EMBL/GenBank/DDBJ whole genome shotgun (WGS) entry which is preliminary data.</text>
</comment>
<gene>
    <name evidence="10" type="ORF">MKW35_06990</name>
</gene>
<feature type="transmembrane region" description="Helical" evidence="6">
    <location>
        <begin position="139"/>
        <end position="163"/>
    </location>
</feature>
<dbReference type="Pfam" id="PF22571">
    <property type="entry name" value="LiaI-LiaF-TM_PspC"/>
    <property type="match status" value="1"/>
</dbReference>
<evidence type="ECO:0000259" key="7">
    <source>
        <dbReference type="Pfam" id="PF04024"/>
    </source>
</evidence>
<dbReference type="Proteomes" id="UP001156141">
    <property type="component" value="Unassembled WGS sequence"/>
</dbReference>
<keyword evidence="2" id="KW-1003">Cell membrane</keyword>
<organism evidence="10 11">
    <name type="scientific">Aestuariibaculum lutulentum</name>
    <dbReference type="NCBI Taxonomy" id="2920935"/>
    <lineage>
        <taxon>Bacteria</taxon>
        <taxon>Pseudomonadati</taxon>
        <taxon>Bacteroidota</taxon>
        <taxon>Flavobacteriia</taxon>
        <taxon>Flavobacteriales</taxon>
        <taxon>Flavobacteriaceae</taxon>
    </lineage>
</organism>
<evidence type="ECO:0000256" key="1">
    <source>
        <dbReference type="ARBA" id="ARBA00004162"/>
    </source>
</evidence>
<dbReference type="PANTHER" id="PTHR33885:SF3">
    <property type="entry name" value="PHAGE SHOCK PROTEIN C"/>
    <property type="match status" value="1"/>
</dbReference>
<comment type="subcellular location">
    <subcellularLocation>
        <location evidence="1">Cell membrane</location>
        <topology evidence="1">Single-pass membrane protein</topology>
    </subcellularLocation>
</comment>
<evidence type="ECO:0000256" key="5">
    <source>
        <dbReference type="ARBA" id="ARBA00023136"/>
    </source>
</evidence>
<feature type="transmembrane region" description="Helical" evidence="6">
    <location>
        <begin position="298"/>
        <end position="324"/>
    </location>
</feature>
<evidence type="ECO:0000256" key="6">
    <source>
        <dbReference type="SAM" id="Phobius"/>
    </source>
</evidence>
<keyword evidence="3 6" id="KW-0812">Transmembrane</keyword>
<feature type="domain" description="PspC-related ToastRack" evidence="9">
    <location>
        <begin position="405"/>
        <end position="537"/>
    </location>
</feature>
<evidence type="ECO:0000256" key="3">
    <source>
        <dbReference type="ARBA" id="ARBA00022692"/>
    </source>
</evidence>
<accession>A0ABS9RHF4</accession>
<evidence type="ECO:0000256" key="4">
    <source>
        <dbReference type="ARBA" id="ARBA00022989"/>
    </source>
</evidence>
<dbReference type="Pfam" id="PF22744">
    <property type="entry name" value="Toast-rack_PspC-Cterm"/>
    <property type="match status" value="1"/>
</dbReference>
<dbReference type="InterPro" id="IPR052027">
    <property type="entry name" value="PspC"/>
</dbReference>
<dbReference type="Pfam" id="PF04024">
    <property type="entry name" value="PspC"/>
    <property type="match status" value="1"/>
</dbReference>
<feature type="domain" description="PspC-related transmembrane region" evidence="8">
    <location>
        <begin position="220"/>
        <end position="359"/>
    </location>
</feature>
<evidence type="ECO:0000259" key="8">
    <source>
        <dbReference type="Pfam" id="PF22571"/>
    </source>
</evidence>
<name>A0ABS9RHF4_9FLAO</name>
<evidence type="ECO:0000256" key="2">
    <source>
        <dbReference type="ARBA" id="ARBA00022475"/>
    </source>
</evidence>
<dbReference type="PANTHER" id="PTHR33885">
    <property type="entry name" value="PHAGE SHOCK PROTEIN C"/>
    <property type="match status" value="1"/>
</dbReference>
<keyword evidence="4 6" id="KW-1133">Transmembrane helix</keyword>
<feature type="transmembrane region" description="Helical" evidence="6">
    <location>
        <begin position="336"/>
        <end position="354"/>
    </location>
</feature>
<dbReference type="InterPro" id="IPR007168">
    <property type="entry name" value="Phageshock_PspC_N"/>
</dbReference>
<dbReference type="InterPro" id="IPR054321">
    <property type="entry name" value="PspC-rel_TM"/>
</dbReference>
<keyword evidence="5 6" id="KW-0472">Membrane</keyword>
<dbReference type="RefSeq" id="WP_240572702.1">
    <property type="nucleotide sequence ID" value="NZ_CP136709.1"/>
</dbReference>
<protein>
    <submittedName>
        <fullName evidence="10">PspC domain-containing protein</fullName>
    </submittedName>
</protein>
<feature type="domain" description="Phage shock protein PspC N-terminal" evidence="7">
    <location>
        <begin position="108"/>
        <end position="166"/>
    </location>
</feature>
<feature type="transmembrane region" description="Helical" evidence="6">
    <location>
        <begin position="252"/>
        <end position="278"/>
    </location>
</feature>
<evidence type="ECO:0000313" key="11">
    <source>
        <dbReference type="Proteomes" id="UP001156141"/>
    </source>
</evidence>
<keyword evidence="11" id="KW-1185">Reference proteome</keyword>
<dbReference type="InterPro" id="IPR054319">
    <property type="entry name" value="PspC-rel_ToastRack"/>
</dbReference>
<reference evidence="10" key="1">
    <citation type="submission" date="2022-02" db="EMBL/GenBank/DDBJ databases">
        <title>Aestuariibaculum sp., a marine bacterium isolated from sediment in Guangxi.</title>
        <authorList>
            <person name="Ying J."/>
        </authorList>
    </citation>
    <scope>NUCLEOTIDE SEQUENCE</scope>
    <source>
        <strain evidence="10">L182</strain>
    </source>
</reference>
<dbReference type="EMBL" id="JAKVQD010000002">
    <property type="protein sequence ID" value="MCH4552359.1"/>
    <property type="molecule type" value="Genomic_DNA"/>
</dbReference>
<evidence type="ECO:0000313" key="10">
    <source>
        <dbReference type="EMBL" id="MCH4552359.1"/>
    </source>
</evidence>
<evidence type="ECO:0000259" key="9">
    <source>
        <dbReference type="Pfam" id="PF22744"/>
    </source>
</evidence>